<organism evidence="1 2">
    <name type="scientific">Syntrophotalea acetylenivorans</name>
    <dbReference type="NCBI Taxonomy" id="1842532"/>
    <lineage>
        <taxon>Bacteria</taxon>
        <taxon>Pseudomonadati</taxon>
        <taxon>Thermodesulfobacteriota</taxon>
        <taxon>Desulfuromonadia</taxon>
        <taxon>Desulfuromonadales</taxon>
        <taxon>Syntrophotaleaceae</taxon>
        <taxon>Syntrophotalea</taxon>
    </lineage>
</organism>
<dbReference type="SUPFAM" id="SSF52540">
    <property type="entry name" value="P-loop containing nucleoside triphosphate hydrolases"/>
    <property type="match status" value="1"/>
</dbReference>
<dbReference type="KEGG" id="pef:A7E78_03425"/>
<sequence length="448" mass="50136">MFPVDVHQRRKVVILGAGGRDFHNFNVLYRHRPEIEVVAFTAAQIPFQQNRCYPPELSGPNYPRGIPIVDEKELPSLLATKDVEVVFSYSDISHQQLMTIASDVLALGSQFILPSIEQTMLSASVPVLSVCAVRTGCGKSPLVRFLCKLLIAEGQRPVVVRHPMAYGDLEGRAVQRISAEVDLQESLWTLEEREEFEPLLNLGVSVYCGVDYQAILDEAEKAGDLIIWDGGNNDTPFFRPDLEVVLLDPLRAGDEIEYYPGQVNLRRANVLVMNKVDEASQQQLDRVQDNIQELNPTADVIEGRLEVLLDNPQALQGKRVVVVEDGPTVTHGGMAYGAGMVAAQRYGASEVVDPRSVAHGSLRAVYESWPHLSRVLPAMGYTVQQLEDLRLTLEKVDCDLIVSATPVDLNRLLQLKKPIEQVRYEFIEQNKNEMHELILAWLHQQRSS</sequence>
<gene>
    <name evidence="1" type="ORF">A7E78_03425</name>
</gene>
<dbReference type="Proteomes" id="UP000182517">
    <property type="component" value="Chromosome"/>
</dbReference>
<evidence type="ECO:0000313" key="2">
    <source>
        <dbReference type="Proteomes" id="UP000182517"/>
    </source>
</evidence>
<dbReference type="EMBL" id="CP015519">
    <property type="protein sequence ID" value="APG26964.1"/>
    <property type="molecule type" value="Genomic_DNA"/>
</dbReference>
<dbReference type="InterPro" id="IPR027417">
    <property type="entry name" value="P-loop_NTPase"/>
</dbReference>
<dbReference type="STRING" id="1842532.A7E78_03425"/>
<dbReference type="AlphaFoldDB" id="A0A1L3GM06"/>
<evidence type="ECO:0000313" key="1">
    <source>
        <dbReference type="EMBL" id="APG26964.1"/>
    </source>
</evidence>
<accession>A0A1L3GM06</accession>
<dbReference type="RefSeq" id="WP_072282925.1">
    <property type="nucleotide sequence ID" value="NZ_CP015519.1"/>
</dbReference>
<protein>
    <submittedName>
        <fullName evidence="1">GTPase</fullName>
    </submittedName>
</protein>
<dbReference type="InterPro" id="IPR053199">
    <property type="entry name" value="cDPG_synthetase-like"/>
</dbReference>
<dbReference type="PANTHER" id="PTHR42869:SF1">
    <property type="entry name" value="SLL0572 PROTEIN"/>
    <property type="match status" value="1"/>
</dbReference>
<dbReference type="OrthoDB" id="9763469at2"/>
<reference evidence="1 2" key="1">
    <citation type="journal article" date="2017" name="Genome Announc.">
        <title>Complete Genome Sequences of Two Acetylene-Fermenting Pelobacter acetylenicus Strains.</title>
        <authorList>
            <person name="Sutton J.M."/>
            <person name="Baesman S.M."/>
            <person name="Fierst J.L."/>
            <person name="Poret-Peterson A.T."/>
            <person name="Oremland R.S."/>
            <person name="Dunlap D.S."/>
            <person name="Akob D.M."/>
        </authorList>
    </citation>
    <scope>NUCLEOTIDE SEQUENCE [LARGE SCALE GENOMIC DNA]</scope>
    <source>
        <strain evidence="1 2">SFB93</strain>
    </source>
</reference>
<keyword evidence="2" id="KW-1185">Reference proteome</keyword>
<dbReference type="Gene3D" id="3.40.50.300">
    <property type="entry name" value="P-loop containing nucleotide triphosphate hydrolases"/>
    <property type="match status" value="1"/>
</dbReference>
<dbReference type="PANTHER" id="PTHR42869">
    <property type="entry name" value="SLL0572 PROTEIN"/>
    <property type="match status" value="1"/>
</dbReference>
<name>A0A1L3GM06_9BACT</name>
<proteinExistence type="predicted"/>